<comment type="similarity">
    <text evidence="1">Belongs to the CWC15 family.</text>
</comment>
<keyword evidence="3" id="KW-0747">Spliceosome</keyword>
<reference evidence="6" key="1">
    <citation type="submission" date="2025-08" db="UniProtKB">
        <authorList>
            <consortium name="Ensembl"/>
        </authorList>
    </citation>
    <scope>IDENTIFICATION</scope>
</reference>
<dbReference type="Proteomes" id="UP000261600">
    <property type="component" value="Unplaced"/>
</dbReference>
<evidence type="ECO:0000256" key="1">
    <source>
        <dbReference type="ARBA" id="ARBA00006644"/>
    </source>
</evidence>
<keyword evidence="7" id="KW-1185">Reference proteome</keyword>
<evidence type="ECO:0000256" key="3">
    <source>
        <dbReference type="ARBA" id="ARBA00022728"/>
    </source>
</evidence>
<evidence type="ECO:0000313" key="7">
    <source>
        <dbReference type="Proteomes" id="UP000261600"/>
    </source>
</evidence>
<feature type="compositionally biased region" description="Basic and acidic residues" evidence="5">
    <location>
        <begin position="52"/>
        <end position="84"/>
    </location>
</feature>
<name>A0A3Q3KFV7_MONAL</name>
<evidence type="ECO:0000313" key="6">
    <source>
        <dbReference type="Ensembl" id="ENSMALP00000027998.1"/>
    </source>
</evidence>
<reference evidence="6" key="2">
    <citation type="submission" date="2025-09" db="UniProtKB">
        <authorList>
            <consortium name="Ensembl"/>
        </authorList>
    </citation>
    <scope>IDENTIFICATION</scope>
</reference>
<dbReference type="Pfam" id="PF04889">
    <property type="entry name" value="Cwf_Cwc_15"/>
    <property type="match status" value="1"/>
</dbReference>
<feature type="region of interest" description="Disordered" evidence="5">
    <location>
        <begin position="1"/>
        <end position="153"/>
    </location>
</feature>
<feature type="compositionally biased region" description="Basic and acidic residues" evidence="5">
    <location>
        <begin position="135"/>
        <end position="153"/>
    </location>
</feature>
<protein>
    <recommendedName>
        <fullName evidence="8">Spliceosome-associated protein CWC15 homolog</fullName>
    </recommendedName>
</protein>
<dbReference type="STRING" id="43700.ENSMALP00000027998"/>
<evidence type="ECO:0000256" key="2">
    <source>
        <dbReference type="ARBA" id="ARBA00022664"/>
    </source>
</evidence>
<evidence type="ECO:0008006" key="8">
    <source>
        <dbReference type="Google" id="ProtNLM"/>
    </source>
</evidence>
<accession>A0A3Q3KFV7</accession>
<dbReference type="InterPro" id="IPR006973">
    <property type="entry name" value="Cwf_Cwc_15"/>
</dbReference>
<organism evidence="6 7">
    <name type="scientific">Monopterus albus</name>
    <name type="common">Swamp eel</name>
    <dbReference type="NCBI Taxonomy" id="43700"/>
    <lineage>
        <taxon>Eukaryota</taxon>
        <taxon>Metazoa</taxon>
        <taxon>Chordata</taxon>
        <taxon>Craniata</taxon>
        <taxon>Vertebrata</taxon>
        <taxon>Euteleostomi</taxon>
        <taxon>Actinopterygii</taxon>
        <taxon>Neopterygii</taxon>
        <taxon>Teleostei</taxon>
        <taxon>Neoteleostei</taxon>
        <taxon>Acanthomorphata</taxon>
        <taxon>Anabantaria</taxon>
        <taxon>Synbranchiformes</taxon>
        <taxon>Synbranchidae</taxon>
        <taxon>Monopterus</taxon>
    </lineage>
</organism>
<proteinExistence type="inferred from homology"/>
<keyword evidence="4" id="KW-0508">mRNA splicing</keyword>
<dbReference type="GO" id="GO:0003723">
    <property type="term" value="F:RNA binding"/>
    <property type="evidence" value="ECO:0007669"/>
    <property type="project" value="TreeGrafter"/>
</dbReference>
<dbReference type="GO" id="GO:0045292">
    <property type="term" value="P:mRNA cis splicing, via spliceosome"/>
    <property type="evidence" value="ECO:0007669"/>
    <property type="project" value="TreeGrafter"/>
</dbReference>
<dbReference type="AlphaFoldDB" id="A0A3Q3KFV7"/>
<dbReference type="PANTHER" id="PTHR12718">
    <property type="entry name" value="CELL CYCLE CONTROL PROTEIN CWF15"/>
    <property type="match status" value="1"/>
</dbReference>
<feature type="compositionally biased region" description="Acidic residues" evidence="5">
    <location>
        <begin position="108"/>
        <end position="129"/>
    </location>
</feature>
<dbReference type="PANTHER" id="PTHR12718:SF2">
    <property type="entry name" value="SPLICEOSOME-ASSOCIATED PROTEIN CWC15 HOMOLOG"/>
    <property type="match status" value="1"/>
</dbReference>
<keyword evidence="2" id="KW-0507">mRNA processing</keyword>
<sequence length="232" mass="26825">MTTAARPTFEPARGGRGKGEGDLSALSKQYSSRDLPGHTKIKYRQPTQDAPEEVRARDFRRELEERERVVVRDKTRERAPREHTTSSSSSSSSSKRPRLDQIPAANLDADDPLTDDEDSEEDSDDDDDTAALLAELEKIKKERAEEQERKTRDEQRIRMENILSGNPLINLAGQQQQINQSQTTFRVKRRWDDDVVFKNCAKGVDEARKEKRFINDTLRSEFHKKFMEKYVK</sequence>
<dbReference type="Ensembl" id="ENSMALT00000028512.1">
    <property type="protein sequence ID" value="ENSMALP00000027998.1"/>
    <property type="gene ID" value="ENSMALG00000019325.1"/>
</dbReference>
<dbReference type="GO" id="GO:0071013">
    <property type="term" value="C:catalytic step 2 spliceosome"/>
    <property type="evidence" value="ECO:0007669"/>
    <property type="project" value="TreeGrafter"/>
</dbReference>
<evidence type="ECO:0000256" key="5">
    <source>
        <dbReference type="SAM" id="MobiDB-lite"/>
    </source>
</evidence>
<evidence type="ECO:0000256" key="4">
    <source>
        <dbReference type="ARBA" id="ARBA00023187"/>
    </source>
</evidence>